<dbReference type="Proteomes" id="UP001227268">
    <property type="component" value="Unassembled WGS sequence"/>
</dbReference>
<sequence length="179" mass="20870">MRAWPPARARQLTTAVRHLYTSQGRANHRSPRQQEDHAQDDNHGEQTGERYEDRRQSLQVRHRDQNDEQDEFESDKNEHASNYNAGYKNNRRHRGDDDEDLPHEEDDDSGKREGGTPDLTDSEDEDKDEEDEEDDLNIGNIFLNEAKTEFAECPRKSLSGEFATQSILKRPHATFQDYT</sequence>
<keyword evidence="2" id="KW-1185">Reference proteome</keyword>
<name>A0ACC2UZT5_9TREE</name>
<accession>A0ACC2UZT5</accession>
<protein>
    <submittedName>
        <fullName evidence="1">Uncharacterized protein</fullName>
    </submittedName>
</protein>
<organism evidence="1 2">
    <name type="scientific">Naganishia friedmannii</name>
    <dbReference type="NCBI Taxonomy" id="89922"/>
    <lineage>
        <taxon>Eukaryota</taxon>
        <taxon>Fungi</taxon>
        <taxon>Dikarya</taxon>
        <taxon>Basidiomycota</taxon>
        <taxon>Agaricomycotina</taxon>
        <taxon>Tremellomycetes</taxon>
        <taxon>Filobasidiales</taxon>
        <taxon>Filobasidiaceae</taxon>
        <taxon>Naganishia</taxon>
    </lineage>
</organism>
<evidence type="ECO:0000313" key="1">
    <source>
        <dbReference type="EMBL" id="KAJ9092190.1"/>
    </source>
</evidence>
<dbReference type="EMBL" id="JASBWT010000041">
    <property type="protein sequence ID" value="KAJ9092190.1"/>
    <property type="molecule type" value="Genomic_DNA"/>
</dbReference>
<reference evidence="1" key="1">
    <citation type="submission" date="2023-04" db="EMBL/GenBank/DDBJ databases">
        <title>Draft Genome sequencing of Naganishia species isolated from polar environments using Oxford Nanopore Technology.</title>
        <authorList>
            <person name="Leo P."/>
            <person name="Venkateswaran K."/>
        </authorList>
    </citation>
    <scope>NUCLEOTIDE SEQUENCE</scope>
    <source>
        <strain evidence="1">MNA-CCFEE 5423</strain>
    </source>
</reference>
<proteinExistence type="predicted"/>
<evidence type="ECO:0000313" key="2">
    <source>
        <dbReference type="Proteomes" id="UP001227268"/>
    </source>
</evidence>
<comment type="caution">
    <text evidence="1">The sequence shown here is derived from an EMBL/GenBank/DDBJ whole genome shotgun (WGS) entry which is preliminary data.</text>
</comment>
<gene>
    <name evidence="1" type="ORF">QFC21_006935</name>
</gene>